<dbReference type="PANTHER" id="PTHR11360:SF303">
    <property type="entry name" value="MAJOR FACILITATOR SUPERFAMILY (MFS) PROFILE DOMAIN-CONTAINING PROTEIN"/>
    <property type="match status" value="1"/>
</dbReference>
<dbReference type="EMBL" id="GHJT01005021">
    <property type="protein sequence ID" value="MOY38992.1"/>
    <property type="molecule type" value="Transcribed_RNA"/>
</dbReference>
<feature type="compositionally biased region" description="Basic and acidic residues" evidence="2">
    <location>
        <begin position="203"/>
        <end position="226"/>
    </location>
</feature>
<feature type="transmembrane region" description="Helical" evidence="3">
    <location>
        <begin position="47"/>
        <end position="67"/>
    </location>
</feature>
<dbReference type="VEuPathDB" id="VectorBase:ISCP_008605"/>
<dbReference type="Pfam" id="PF07690">
    <property type="entry name" value="MFS_1"/>
    <property type="match status" value="1"/>
</dbReference>
<dbReference type="VEuPathDB" id="VectorBase:ISCI020908"/>
<dbReference type="GO" id="GO:0022857">
    <property type="term" value="F:transmembrane transporter activity"/>
    <property type="evidence" value="ECO:0007669"/>
    <property type="project" value="InterPro"/>
</dbReference>
<reference evidence="5" key="1">
    <citation type="submission" date="2019-04" db="EMBL/GenBank/DDBJ databases">
        <title>An insight into the mialome of Ixodes scapularis.</title>
        <authorList>
            <person name="Ribeiro J.M."/>
            <person name="Mather T.N."/>
            <person name="Karim S."/>
        </authorList>
    </citation>
    <scope>NUCLEOTIDE SEQUENCE</scope>
</reference>
<keyword evidence="3" id="KW-1133">Transmembrane helix</keyword>
<feature type="transmembrane region" description="Helical" evidence="3">
    <location>
        <begin position="74"/>
        <end position="94"/>
    </location>
</feature>
<dbReference type="Gene3D" id="1.20.1250.20">
    <property type="entry name" value="MFS general substrate transporter like domains"/>
    <property type="match status" value="2"/>
</dbReference>
<feature type="domain" description="Major facilitator superfamily (MFS) profile" evidence="4">
    <location>
        <begin position="309"/>
        <end position="514"/>
    </location>
</feature>
<dbReference type="VEuPathDB" id="VectorBase:ISCW020908"/>
<evidence type="ECO:0000256" key="3">
    <source>
        <dbReference type="SAM" id="Phobius"/>
    </source>
</evidence>
<keyword evidence="3" id="KW-0812">Transmembrane</keyword>
<feature type="transmembrane region" description="Helical" evidence="3">
    <location>
        <begin position="471"/>
        <end position="492"/>
    </location>
</feature>
<organism evidence="5">
    <name type="scientific">Ixodes scapularis</name>
    <name type="common">Black-legged tick</name>
    <name type="synonym">Deer tick</name>
    <dbReference type="NCBI Taxonomy" id="6945"/>
    <lineage>
        <taxon>Eukaryota</taxon>
        <taxon>Metazoa</taxon>
        <taxon>Ecdysozoa</taxon>
        <taxon>Arthropoda</taxon>
        <taxon>Chelicerata</taxon>
        <taxon>Arachnida</taxon>
        <taxon>Acari</taxon>
        <taxon>Parasitiformes</taxon>
        <taxon>Ixodida</taxon>
        <taxon>Ixodoidea</taxon>
        <taxon>Ixodidae</taxon>
        <taxon>Ixodinae</taxon>
        <taxon>Ixodes</taxon>
    </lineage>
</organism>
<feature type="transmembrane region" description="Helical" evidence="3">
    <location>
        <begin position="100"/>
        <end position="120"/>
    </location>
</feature>
<dbReference type="PROSITE" id="PS50850">
    <property type="entry name" value="MFS"/>
    <property type="match status" value="1"/>
</dbReference>
<dbReference type="OrthoDB" id="6515633at2759"/>
<feature type="transmembrane region" description="Helical" evidence="3">
    <location>
        <begin position="403"/>
        <end position="427"/>
    </location>
</feature>
<feature type="transmembrane region" description="Helical" evidence="3">
    <location>
        <begin position="348"/>
        <end position="368"/>
    </location>
</feature>
<accession>A0A4D5RP03</accession>
<feature type="compositionally biased region" description="Polar residues" evidence="2">
    <location>
        <begin position="232"/>
        <end position="242"/>
    </location>
</feature>
<comment type="subcellular location">
    <subcellularLocation>
        <location evidence="1">Membrane</location>
        <topology evidence="1">Multi-pass membrane protein</topology>
    </subcellularLocation>
</comment>
<name>A0A4D5RP03_IXOSC</name>
<dbReference type="FunFam" id="1.20.1250.20:FF:000724">
    <property type="entry name" value="Monocarboxylate transporter, putative"/>
    <property type="match status" value="1"/>
</dbReference>
<proteinExistence type="predicted"/>
<dbReference type="AlphaFoldDB" id="A0A4D5RP03"/>
<keyword evidence="3" id="KW-0472">Membrane</keyword>
<feature type="transmembrane region" description="Helical" evidence="3">
    <location>
        <begin position="163"/>
        <end position="182"/>
    </location>
</feature>
<dbReference type="SUPFAM" id="SSF103473">
    <property type="entry name" value="MFS general substrate transporter"/>
    <property type="match status" value="1"/>
</dbReference>
<dbReference type="GO" id="GO:0016020">
    <property type="term" value="C:membrane"/>
    <property type="evidence" value="ECO:0007669"/>
    <property type="project" value="UniProtKB-SubCell"/>
</dbReference>
<dbReference type="PANTHER" id="PTHR11360">
    <property type="entry name" value="MONOCARBOXYLATE TRANSPORTER"/>
    <property type="match status" value="1"/>
</dbReference>
<evidence type="ECO:0000259" key="4">
    <source>
        <dbReference type="PROSITE" id="PS50850"/>
    </source>
</evidence>
<feature type="transmembrane region" description="Helical" evidence="3">
    <location>
        <begin position="315"/>
        <end position="336"/>
    </location>
</feature>
<evidence type="ECO:0000256" key="2">
    <source>
        <dbReference type="SAM" id="MobiDB-lite"/>
    </source>
</evidence>
<feature type="transmembrane region" description="Helical" evidence="3">
    <location>
        <begin position="380"/>
        <end position="397"/>
    </location>
</feature>
<evidence type="ECO:0000313" key="5">
    <source>
        <dbReference type="EMBL" id="MOY38992.1"/>
    </source>
</evidence>
<feature type="region of interest" description="Disordered" evidence="2">
    <location>
        <begin position="193"/>
        <end position="260"/>
    </location>
</feature>
<dbReference type="InterPro" id="IPR036259">
    <property type="entry name" value="MFS_trans_sf"/>
</dbReference>
<dbReference type="InterPro" id="IPR020846">
    <property type="entry name" value="MFS_dom"/>
</dbReference>
<protein>
    <submittedName>
        <fullName evidence="5">Putative monocarboxylate transporter</fullName>
    </submittedName>
</protein>
<feature type="transmembrane region" description="Helical" evidence="3">
    <location>
        <begin position="439"/>
        <end position="459"/>
    </location>
</feature>
<dbReference type="InterPro" id="IPR050327">
    <property type="entry name" value="Proton-linked_MCT"/>
</dbReference>
<dbReference type="InterPro" id="IPR011701">
    <property type="entry name" value="MFS"/>
</dbReference>
<sequence>MGSAVGNRWLVAVACCWMNLFCFAMLRSTAVIYVAVLQTFRVTRGQAAWPLSLTGFFYTFTAPAVGVLARYFSVWKLTLAGSVGGAISVSLCYFADDVPYLIVCYGISQGISIAFTSLTHTVINQSFDQYKAVASGISNAGFTIGSLVFPLVVQFFFDRYGVRAGFLLCGALMLNAAAASLLQRDCRVVSVATSHEKTRHNPRKTEESQEDALRNDSSRAAEERSMELLPMSEQTSRKGSLSTRDEESDAPLSSSITENPRADQLHAQNLEFERIQVQAAENKYDVSRRIQNLVPELTLRSRIVGSLSFLVIPKFYIVAISFSQLIVCITTYLTVIVDFAKDQGIPKWNAVLLITFCAAADMAARLASGWFTDRGFLRRSTMMTLHLFLSAMALFLVPLCNSYFLMVLMSAIVGWCNGATVILIPVFLMELVEAGKFSVCYGTATLLSGLPMLVRPLVIGYFRDTLGHYRGLFWLLGTLSACNAVLWSWIYLKERQTDNGNNLNKLQRKKHSQA</sequence>
<feature type="transmembrane region" description="Helical" evidence="3">
    <location>
        <begin position="132"/>
        <end position="157"/>
    </location>
</feature>
<evidence type="ECO:0000256" key="1">
    <source>
        <dbReference type="ARBA" id="ARBA00004141"/>
    </source>
</evidence>
<feature type="transmembrane region" description="Helical" evidence="3">
    <location>
        <begin position="9"/>
        <end position="35"/>
    </location>
</feature>